<keyword evidence="4" id="KW-1185">Reference proteome</keyword>
<dbReference type="PRINTS" id="PR00625">
    <property type="entry name" value="JDOMAIN"/>
</dbReference>
<proteinExistence type="predicted"/>
<dbReference type="EMBL" id="JBBPBK010000007">
    <property type="protein sequence ID" value="KAK9282178.1"/>
    <property type="molecule type" value="Genomic_DNA"/>
</dbReference>
<dbReference type="Gene3D" id="1.10.287.110">
    <property type="entry name" value="DnaJ domain"/>
    <property type="match status" value="1"/>
</dbReference>
<organism evidence="3 4">
    <name type="scientific">Liquidambar formosana</name>
    <name type="common">Formosan gum</name>
    <dbReference type="NCBI Taxonomy" id="63359"/>
    <lineage>
        <taxon>Eukaryota</taxon>
        <taxon>Viridiplantae</taxon>
        <taxon>Streptophyta</taxon>
        <taxon>Embryophyta</taxon>
        <taxon>Tracheophyta</taxon>
        <taxon>Spermatophyta</taxon>
        <taxon>Magnoliopsida</taxon>
        <taxon>eudicotyledons</taxon>
        <taxon>Gunneridae</taxon>
        <taxon>Pentapetalae</taxon>
        <taxon>Saxifragales</taxon>
        <taxon>Altingiaceae</taxon>
        <taxon>Liquidambar</taxon>
    </lineage>
</organism>
<gene>
    <name evidence="3" type="ORF">L1049_005090</name>
</gene>
<evidence type="ECO:0000259" key="2">
    <source>
        <dbReference type="PROSITE" id="PS50076"/>
    </source>
</evidence>
<sequence>MPWLMCYLGKMFKNQALEGWRLESHWEQIWKRWHPDRCSASGNSKFVEEAKKKFQAIQEAYSVLSDSDKRFMYDVGVYDDNDDDENEMGDFLNEMATMMSQTKPNEKGEESFEELQELFKEMFQVDMEGFSSTSEQAEHQRDSRKGKGARGGIPGGGGSKRRNGRKQKVSSGHDVSSNEYSGISA</sequence>
<dbReference type="SUPFAM" id="SSF46565">
    <property type="entry name" value="Chaperone J-domain"/>
    <property type="match status" value="1"/>
</dbReference>
<dbReference type="PANTHER" id="PTHR44743:SF5">
    <property type="entry name" value="CHAPERONE DNAJ-DOMAIN SUPERFAMILY PROTEIN"/>
    <property type="match status" value="1"/>
</dbReference>
<name>A0AAP0RQP2_LIQFO</name>
<dbReference type="AlphaFoldDB" id="A0AAP0RQP2"/>
<dbReference type="CDD" id="cd06257">
    <property type="entry name" value="DnaJ"/>
    <property type="match status" value="1"/>
</dbReference>
<feature type="domain" description="J" evidence="2">
    <location>
        <begin position="3"/>
        <end position="77"/>
    </location>
</feature>
<dbReference type="PROSITE" id="PS50076">
    <property type="entry name" value="DNAJ_2"/>
    <property type="match status" value="1"/>
</dbReference>
<dbReference type="Proteomes" id="UP001415857">
    <property type="component" value="Unassembled WGS sequence"/>
</dbReference>
<comment type="caution">
    <text evidence="3">The sequence shown here is derived from an EMBL/GenBank/DDBJ whole genome shotgun (WGS) entry which is preliminary data.</text>
</comment>
<dbReference type="Pfam" id="PF00226">
    <property type="entry name" value="DnaJ"/>
    <property type="match status" value="1"/>
</dbReference>
<dbReference type="InterPro" id="IPR001623">
    <property type="entry name" value="DnaJ_domain"/>
</dbReference>
<reference evidence="3 4" key="1">
    <citation type="journal article" date="2024" name="Plant J.">
        <title>Genome sequences and population genomics reveal climatic adaptation and genomic divergence between two closely related sweetgum species.</title>
        <authorList>
            <person name="Xu W.Q."/>
            <person name="Ren C.Q."/>
            <person name="Zhang X.Y."/>
            <person name="Comes H.P."/>
            <person name="Liu X.H."/>
            <person name="Li Y.G."/>
            <person name="Kettle C.J."/>
            <person name="Jalonen R."/>
            <person name="Gaisberger H."/>
            <person name="Ma Y.Z."/>
            <person name="Qiu Y.X."/>
        </authorList>
    </citation>
    <scope>NUCLEOTIDE SEQUENCE [LARGE SCALE GENOMIC DNA]</scope>
    <source>
        <strain evidence="3">Hangzhou</strain>
    </source>
</reference>
<evidence type="ECO:0000313" key="4">
    <source>
        <dbReference type="Proteomes" id="UP001415857"/>
    </source>
</evidence>
<evidence type="ECO:0000313" key="3">
    <source>
        <dbReference type="EMBL" id="KAK9282178.1"/>
    </source>
</evidence>
<dbReference type="PANTHER" id="PTHR44743">
    <property type="entry name" value="PUTATIVE, EXPRESSED-RELATED"/>
    <property type="match status" value="1"/>
</dbReference>
<feature type="compositionally biased region" description="Gly residues" evidence="1">
    <location>
        <begin position="149"/>
        <end position="158"/>
    </location>
</feature>
<protein>
    <recommendedName>
        <fullName evidence="2">J domain-containing protein</fullName>
    </recommendedName>
</protein>
<evidence type="ECO:0000256" key="1">
    <source>
        <dbReference type="SAM" id="MobiDB-lite"/>
    </source>
</evidence>
<accession>A0AAP0RQP2</accession>
<dbReference type="InterPro" id="IPR036869">
    <property type="entry name" value="J_dom_sf"/>
</dbReference>
<feature type="region of interest" description="Disordered" evidence="1">
    <location>
        <begin position="127"/>
        <end position="185"/>
    </location>
</feature>
<feature type="compositionally biased region" description="Basic and acidic residues" evidence="1">
    <location>
        <begin position="136"/>
        <end position="145"/>
    </location>
</feature>
<feature type="compositionally biased region" description="Polar residues" evidence="1">
    <location>
        <begin position="169"/>
        <end position="185"/>
    </location>
</feature>
<feature type="compositionally biased region" description="Basic residues" evidence="1">
    <location>
        <begin position="159"/>
        <end position="168"/>
    </location>
</feature>